<keyword evidence="7 14" id="KW-1133">Transmembrane helix</keyword>
<evidence type="ECO:0000256" key="9">
    <source>
        <dbReference type="ARBA" id="ARBA00023065"/>
    </source>
</evidence>
<comment type="similarity">
    <text evidence="2 13">Belongs to the sodium:solute symporter (SSF) (TC 2.A.21) family.</text>
</comment>
<dbReference type="EMBL" id="JAOPHQ010004600">
    <property type="protein sequence ID" value="KAK0138541.1"/>
    <property type="molecule type" value="Genomic_DNA"/>
</dbReference>
<evidence type="ECO:0000313" key="15">
    <source>
        <dbReference type="EMBL" id="KAK0138541.1"/>
    </source>
</evidence>
<evidence type="ECO:0000256" key="7">
    <source>
        <dbReference type="ARBA" id="ARBA00022989"/>
    </source>
</evidence>
<keyword evidence="3" id="KW-0813">Transport</keyword>
<evidence type="ECO:0000256" key="6">
    <source>
        <dbReference type="ARBA" id="ARBA00022979"/>
    </source>
</evidence>
<keyword evidence="11" id="KW-0325">Glycoprotein</keyword>
<feature type="transmembrane region" description="Helical" evidence="14">
    <location>
        <begin position="221"/>
        <end position="241"/>
    </location>
</feature>
<reference evidence="15" key="1">
    <citation type="journal article" date="2023" name="Front. Mar. Sci.">
        <title>A new Merluccius polli reference genome to investigate the effects of global change in West African waters.</title>
        <authorList>
            <person name="Mateo J.L."/>
            <person name="Blanco-Fernandez C."/>
            <person name="Garcia-Vazquez E."/>
            <person name="Machado-Schiaffino G."/>
        </authorList>
    </citation>
    <scope>NUCLEOTIDE SEQUENCE</scope>
    <source>
        <strain evidence="15">C29</strain>
        <tissue evidence="15">Fin</tissue>
    </source>
</reference>
<dbReference type="PANTHER" id="PTHR45897">
    <property type="entry name" value="HIGH-AFFINITY CHOLINE TRANSPORTER 1"/>
    <property type="match status" value="1"/>
</dbReference>
<feature type="transmembrane region" description="Helical" evidence="14">
    <location>
        <begin position="6"/>
        <end position="25"/>
    </location>
</feature>
<dbReference type="PROSITE" id="PS50283">
    <property type="entry name" value="NA_SOLUT_SYMP_3"/>
    <property type="match status" value="1"/>
</dbReference>
<evidence type="ECO:0000256" key="12">
    <source>
        <dbReference type="ARBA" id="ARBA00023201"/>
    </source>
</evidence>
<proteinExistence type="inferred from homology"/>
<keyword evidence="12" id="KW-0739">Sodium transport</keyword>
<dbReference type="AlphaFoldDB" id="A0AA47NU23"/>
<accession>A0AA47NU23</accession>
<keyword evidence="16" id="KW-1185">Reference proteome</keyword>
<dbReference type="Proteomes" id="UP001174136">
    <property type="component" value="Unassembled WGS sequence"/>
</dbReference>
<dbReference type="GO" id="GO:0008292">
    <property type="term" value="P:acetylcholine biosynthetic process"/>
    <property type="evidence" value="ECO:0007669"/>
    <property type="project" value="TreeGrafter"/>
</dbReference>
<feature type="transmembrane region" description="Helical" evidence="14">
    <location>
        <begin position="192"/>
        <end position="214"/>
    </location>
</feature>
<evidence type="ECO:0000256" key="11">
    <source>
        <dbReference type="ARBA" id="ARBA00023180"/>
    </source>
</evidence>
<dbReference type="GO" id="GO:0005307">
    <property type="term" value="F:choline:sodium symporter activity"/>
    <property type="evidence" value="ECO:0007669"/>
    <property type="project" value="TreeGrafter"/>
</dbReference>
<sequence>MALNVPGVVVMVFFYLMVLGTGIWASFKSKKEIKNSSVDPIDMALLGNRGISLVVGMFTMTATWIGGGFFSTLAEVTYIPSSGVKEAVLIVSAYTTAFIICGFVFTKPMRDRRFVTMLDPFHIKYGKGVACLFTVISLITDFIWVPTTLISLDSAQPRHTPTDAYLDFLPSPVLFPTCRAVMHVILDVSYTVSIWISAAVAITYTLLGGLYSVAYTDVIQIILMFLGSWLCVPFVLMIPAASDVSNTTLHLNTSGGYPPWLGDWEEGSLLVKVDTFLFMVLGCQAIQPVQQRILSSLSSDTARHSCFFAALAVIIFAIPPAIVGGVAITAALSKYAI</sequence>
<comment type="subcellular location">
    <subcellularLocation>
        <location evidence="1">Membrane</location>
        <topology evidence="1">Multi-pass membrane protein</topology>
    </subcellularLocation>
</comment>
<dbReference type="Pfam" id="PF00474">
    <property type="entry name" value="SSF"/>
    <property type="match status" value="1"/>
</dbReference>
<feature type="transmembrane region" description="Helical" evidence="14">
    <location>
        <begin position="87"/>
        <end position="105"/>
    </location>
</feature>
<evidence type="ECO:0000256" key="5">
    <source>
        <dbReference type="ARBA" id="ARBA00022847"/>
    </source>
</evidence>
<feature type="transmembrane region" description="Helical" evidence="14">
    <location>
        <begin position="46"/>
        <end position="67"/>
    </location>
</feature>
<organism evidence="15 16">
    <name type="scientific">Merluccius polli</name>
    <name type="common">Benguela hake</name>
    <name type="synonym">Merluccius cadenati</name>
    <dbReference type="NCBI Taxonomy" id="89951"/>
    <lineage>
        <taxon>Eukaryota</taxon>
        <taxon>Metazoa</taxon>
        <taxon>Chordata</taxon>
        <taxon>Craniata</taxon>
        <taxon>Vertebrata</taxon>
        <taxon>Euteleostomi</taxon>
        <taxon>Actinopterygii</taxon>
        <taxon>Neopterygii</taxon>
        <taxon>Teleostei</taxon>
        <taxon>Neoteleostei</taxon>
        <taxon>Acanthomorphata</taxon>
        <taxon>Zeiogadaria</taxon>
        <taxon>Gadariae</taxon>
        <taxon>Gadiformes</taxon>
        <taxon>Gadoidei</taxon>
        <taxon>Merlucciidae</taxon>
        <taxon>Merluccius</taxon>
    </lineage>
</organism>
<feature type="transmembrane region" description="Helical" evidence="14">
    <location>
        <begin position="307"/>
        <end position="332"/>
    </location>
</feature>
<evidence type="ECO:0000256" key="13">
    <source>
        <dbReference type="RuleBase" id="RU362091"/>
    </source>
</evidence>
<dbReference type="Gene3D" id="1.20.1730.10">
    <property type="entry name" value="Sodium/glucose cotransporter"/>
    <property type="match status" value="1"/>
</dbReference>
<evidence type="ECO:0000256" key="2">
    <source>
        <dbReference type="ARBA" id="ARBA00006434"/>
    </source>
</evidence>
<evidence type="ECO:0000256" key="14">
    <source>
        <dbReference type="SAM" id="Phobius"/>
    </source>
</evidence>
<keyword evidence="5" id="KW-0769">Symport</keyword>
<dbReference type="InterPro" id="IPR052244">
    <property type="entry name" value="Choline_transporter"/>
</dbReference>
<evidence type="ECO:0000256" key="1">
    <source>
        <dbReference type="ARBA" id="ARBA00004141"/>
    </source>
</evidence>
<dbReference type="GO" id="GO:0005886">
    <property type="term" value="C:plasma membrane"/>
    <property type="evidence" value="ECO:0007669"/>
    <property type="project" value="TreeGrafter"/>
</dbReference>
<dbReference type="PANTHER" id="PTHR45897:SF5">
    <property type="entry name" value="HIGH AFFINITY CHOLINE TRANSPORTER 1"/>
    <property type="match status" value="1"/>
</dbReference>
<evidence type="ECO:0000256" key="4">
    <source>
        <dbReference type="ARBA" id="ARBA00022692"/>
    </source>
</evidence>
<protein>
    <submittedName>
        <fullName evidence="15">High affinity choline transporter 1</fullName>
    </submittedName>
</protein>
<name>A0AA47NU23_MERPO</name>
<keyword evidence="9" id="KW-0406">Ion transport</keyword>
<comment type="caution">
    <text evidence="15">The sequence shown here is derived from an EMBL/GenBank/DDBJ whole genome shotgun (WGS) entry which is preliminary data.</text>
</comment>
<evidence type="ECO:0000313" key="16">
    <source>
        <dbReference type="Proteomes" id="UP001174136"/>
    </source>
</evidence>
<evidence type="ECO:0000256" key="8">
    <source>
        <dbReference type="ARBA" id="ARBA00023053"/>
    </source>
</evidence>
<gene>
    <name evidence="15" type="primary">SLC5A7_2</name>
    <name evidence="15" type="ORF">N1851_024923</name>
</gene>
<keyword evidence="6" id="KW-0530">Neurotransmitter biosynthesis</keyword>
<evidence type="ECO:0000256" key="10">
    <source>
        <dbReference type="ARBA" id="ARBA00023136"/>
    </source>
</evidence>
<keyword evidence="4 14" id="KW-0812">Transmembrane</keyword>
<evidence type="ECO:0000256" key="3">
    <source>
        <dbReference type="ARBA" id="ARBA00022448"/>
    </source>
</evidence>
<dbReference type="InterPro" id="IPR038377">
    <property type="entry name" value="Na/Glc_symporter_sf"/>
</dbReference>
<feature type="transmembrane region" description="Helical" evidence="14">
    <location>
        <begin position="125"/>
        <end position="145"/>
    </location>
</feature>
<dbReference type="InterPro" id="IPR001734">
    <property type="entry name" value="Na/solute_symporter"/>
</dbReference>
<keyword evidence="8" id="KW-0915">Sodium</keyword>
<keyword evidence="10 14" id="KW-0472">Membrane</keyword>